<dbReference type="AlphaFoldDB" id="A0A6G1GWT0"/>
<sequence length="407" mass="43486">MRVSAILLPSLISTAAGAALDPRQLLGALGGTAQAAFSKTALEPQIDKTAKREKVLWGPFKLQKKSAKHAGAAMKLDPNSDVFQAMVDGVCQDCTVLSAQAQLAQEDGKMATIAEGVYGHHIIMTDIGRPMIRAPVYPICNGTGPRTPGGGMTGMMTPSKPDSGSSESSSGHSHGGRSTVAQKYETEIKRRQMGDVSVFVGKGGEDSAEVFAASPGGPIKSGFYIGQQDKFAFTMEAVNYDDFEKDLYLSLDYEYLPGKAPGLLQVGKMTLDTEGCGSMAFHPPASGPITYKSPDFMVGGHGYIINFSPHMHDGAISLRVQKNGQEVCVANAIYGGDGTAADIDGESWETITSYTKCRDTIEVQRGDRLTMTAEYDLTKHRLRPDSQNHEMGAEAMALANFMWAQPA</sequence>
<accession>A0A6G1GWT0</accession>
<dbReference type="OrthoDB" id="3903467at2759"/>
<dbReference type="EMBL" id="ML977163">
    <property type="protein sequence ID" value="KAF1985247.1"/>
    <property type="molecule type" value="Genomic_DNA"/>
</dbReference>
<gene>
    <name evidence="3" type="ORF">K402DRAFT_464570</name>
</gene>
<feature type="chain" id="PRO_5026231700" evidence="2">
    <location>
        <begin position="18"/>
        <end position="407"/>
    </location>
</feature>
<protein>
    <submittedName>
        <fullName evidence="3">Uncharacterized protein</fullName>
    </submittedName>
</protein>
<keyword evidence="2" id="KW-0732">Signal</keyword>
<evidence type="ECO:0000313" key="3">
    <source>
        <dbReference type="EMBL" id="KAF1985247.1"/>
    </source>
</evidence>
<name>A0A6G1GWT0_9PEZI</name>
<feature type="signal peptide" evidence="2">
    <location>
        <begin position="1"/>
        <end position="17"/>
    </location>
</feature>
<proteinExistence type="predicted"/>
<feature type="compositionally biased region" description="Low complexity" evidence="1">
    <location>
        <begin position="154"/>
        <end position="178"/>
    </location>
</feature>
<feature type="region of interest" description="Disordered" evidence="1">
    <location>
        <begin position="143"/>
        <end position="180"/>
    </location>
</feature>
<organism evidence="3 4">
    <name type="scientific">Aulographum hederae CBS 113979</name>
    <dbReference type="NCBI Taxonomy" id="1176131"/>
    <lineage>
        <taxon>Eukaryota</taxon>
        <taxon>Fungi</taxon>
        <taxon>Dikarya</taxon>
        <taxon>Ascomycota</taxon>
        <taxon>Pezizomycotina</taxon>
        <taxon>Dothideomycetes</taxon>
        <taxon>Pleosporomycetidae</taxon>
        <taxon>Aulographales</taxon>
        <taxon>Aulographaceae</taxon>
    </lineage>
</organism>
<reference evidence="3" key="1">
    <citation type="journal article" date="2020" name="Stud. Mycol.">
        <title>101 Dothideomycetes genomes: a test case for predicting lifestyles and emergence of pathogens.</title>
        <authorList>
            <person name="Haridas S."/>
            <person name="Albert R."/>
            <person name="Binder M."/>
            <person name="Bloem J."/>
            <person name="Labutti K."/>
            <person name="Salamov A."/>
            <person name="Andreopoulos B."/>
            <person name="Baker S."/>
            <person name="Barry K."/>
            <person name="Bills G."/>
            <person name="Bluhm B."/>
            <person name="Cannon C."/>
            <person name="Castanera R."/>
            <person name="Culley D."/>
            <person name="Daum C."/>
            <person name="Ezra D."/>
            <person name="Gonzalez J."/>
            <person name="Henrissat B."/>
            <person name="Kuo A."/>
            <person name="Liang C."/>
            <person name="Lipzen A."/>
            <person name="Lutzoni F."/>
            <person name="Magnuson J."/>
            <person name="Mondo S."/>
            <person name="Nolan M."/>
            <person name="Ohm R."/>
            <person name="Pangilinan J."/>
            <person name="Park H.-J."/>
            <person name="Ramirez L."/>
            <person name="Alfaro M."/>
            <person name="Sun H."/>
            <person name="Tritt A."/>
            <person name="Yoshinaga Y."/>
            <person name="Zwiers L.-H."/>
            <person name="Turgeon B."/>
            <person name="Goodwin S."/>
            <person name="Spatafora J."/>
            <person name="Crous P."/>
            <person name="Grigoriev I."/>
        </authorList>
    </citation>
    <scope>NUCLEOTIDE SEQUENCE</scope>
    <source>
        <strain evidence="3">CBS 113979</strain>
    </source>
</reference>
<dbReference type="Proteomes" id="UP000800041">
    <property type="component" value="Unassembled WGS sequence"/>
</dbReference>
<keyword evidence="4" id="KW-1185">Reference proteome</keyword>
<evidence type="ECO:0000256" key="2">
    <source>
        <dbReference type="SAM" id="SignalP"/>
    </source>
</evidence>
<evidence type="ECO:0000313" key="4">
    <source>
        <dbReference type="Proteomes" id="UP000800041"/>
    </source>
</evidence>
<evidence type="ECO:0000256" key="1">
    <source>
        <dbReference type="SAM" id="MobiDB-lite"/>
    </source>
</evidence>